<accession>A0A8I6XZC7</accession>
<dbReference type="Gene3D" id="1.20.1280.50">
    <property type="match status" value="1"/>
</dbReference>
<dbReference type="SUPFAM" id="SSF81383">
    <property type="entry name" value="F-box domain"/>
    <property type="match status" value="1"/>
</dbReference>
<dbReference type="Gramene" id="HORVU.MOREX.r3.6HG0631070.1">
    <property type="protein sequence ID" value="HORVU.MOREX.r3.6HG0631070.1.CDS1"/>
    <property type="gene ID" value="HORVU.MOREX.r3.6HG0631070"/>
</dbReference>
<dbReference type="InterPro" id="IPR036047">
    <property type="entry name" value="F-box-like_dom_sf"/>
</dbReference>
<sequence length="569" mass="65133">MDGADGNGICFPYDVLVDIFRRLPCRPLVESRRVCRTWRTIVDAHKLLLRYFFPGSPFPGIFTTNYGCDDKSSFFAPSVPTRSERLRGAHDGPVFRRPLFQHDCFSVLHCCNGLLLLKDRSRDHRYVCNPATVRIAVLPPLPEKETRLSVEDMFLAFDPAVSRHHEVFLLPEGKILPEENTQPQTWAEVNLEQLHLPMLFEEENLSEEDQDEIEITCHSDYARDSNTTQPSDVISVLVFSSQTNQWVNREFVPGHYAPKKLYDMVTAPHPSRVKTWKSAEYWQGSFYVHCWNNILLILRNSEGTYGMVELPGKACIDEHTSWSKLLESSVLASYERGVCYVAHDKIKLRVWTLMESDDDQVEWMLAHQAELSHEIEQWVDPRVPWKVVGNNKAIASLFEPYNVEEFMYDEEDSQSDTADDGDGDDGTDEAEDIHEADGFDDTANANVNDDGHDEEEEVDEDDGFESEESFGSCWDSDSDNFIDLHESSGSRSRHYKIVGLHPHKEVVLLQTHGAVTAYHIRTSRMQYLGHDLLRNPCTNAHGIGAAFPYRPCYVDALPATKLPYTHHFW</sequence>
<dbReference type="PANTHER" id="PTHR34591">
    <property type="entry name" value="OS03G0653100 PROTEIN-RELATED"/>
    <property type="match status" value="1"/>
</dbReference>
<dbReference type="Pfam" id="PF00646">
    <property type="entry name" value="F-box"/>
    <property type="match status" value="1"/>
</dbReference>
<evidence type="ECO:0000259" key="2">
    <source>
        <dbReference type="PROSITE" id="PS50181"/>
    </source>
</evidence>
<reference evidence="4" key="1">
    <citation type="journal article" date="2012" name="Nature">
        <title>A physical, genetic and functional sequence assembly of the barley genome.</title>
        <authorList>
            <consortium name="The International Barley Genome Sequencing Consortium"/>
            <person name="Mayer K.F."/>
            <person name="Waugh R."/>
            <person name="Brown J.W."/>
            <person name="Schulman A."/>
            <person name="Langridge P."/>
            <person name="Platzer M."/>
            <person name="Fincher G.B."/>
            <person name="Muehlbauer G.J."/>
            <person name="Sato K."/>
            <person name="Close T.J."/>
            <person name="Wise R.P."/>
            <person name="Stein N."/>
        </authorList>
    </citation>
    <scope>NUCLEOTIDE SEQUENCE [LARGE SCALE GENOMIC DNA]</scope>
    <source>
        <strain evidence="4">cv. Morex</strain>
    </source>
</reference>
<dbReference type="InterPro" id="IPR001810">
    <property type="entry name" value="F-box_dom"/>
</dbReference>
<evidence type="ECO:0000256" key="1">
    <source>
        <dbReference type="SAM" id="MobiDB-lite"/>
    </source>
</evidence>
<dbReference type="PROSITE" id="PS50181">
    <property type="entry name" value="FBOX"/>
    <property type="match status" value="1"/>
</dbReference>
<dbReference type="PANTHER" id="PTHR34591:SF33">
    <property type="entry name" value="F-BOX DOMAIN-CONTAINING PROTEIN"/>
    <property type="match status" value="1"/>
</dbReference>
<keyword evidence="4" id="KW-1185">Reference proteome</keyword>
<reference evidence="3" key="2">
    <citation type="submission" date="2020-10" db="EMBL/GenBank/DDBJ databases">
        <authorList>
            <person name="Scholz U."/>
            <person name="Mascher M."/>
            <person name="Fiebig A."/>
        </authorList>
    </citation>
    <scope>NUCLEOTIDE SEQUENCE [LARGE SCALE GENOMIC DNA]</scope>
    <source>
        <strain evidence="3">cv. Morex</strain>
    </source>
</reference>
<feature type="compositionally biased region" description="Acidic residues" evidence="1">
    <location>
        <begin position="451"/>
        <end position="468"/>
    </location>
</feature>
<feature type="region of interest" description="Disordered" evidence="1">
    <location>
        <begin position="408"/>
        <end position="472"/>
    </location>
</feature>
<protein>
    <recommendedName>
        <fullName evidence="2">F-box domain-containing protein</fullName>
    </recommendedName>
</protein>
<proteinExistence type="predicted"/>
<organism evidence="3 4">
    <name type="scientific">Hordeum vulgare subsp. vulgare</name>
    <name type="common">Domesticated barley</name>
    <dbReference type="NCBI Taxonomy" id="112509"/>
    <lineage>
        <taxon>Eukaryota</taxon>
        <taxon>Viridiplantae</taxon>
        <taxon>Streptophyta</taxon>
        <taxon>Embryophyta</taxon>
        <taxon>Tracheophyta</taxon>
        <taxon>Spermatophyta</taxon>
        <taxon>Magnoliopsida</taxon>
        <taxon>Liliopsida</taxon>
        <taxon>Poales</taxon>
        <taxon>Poaceae</taxon>
        <taxon>BOP clade</taxon>
        <taxon>Pooideae</taxon>
        <taxon>Triticodae</taxon>
        <taxon>Triticeae</taxon>
        <taxon>Hordeinae</taxon>
        <taxon>Hordeum</taxon>
    </lineage>
</organism>
<dbReference type="Proteomes" id="UP000011116">
    <property type="component" value="Chromosome 6H"/>
</dbReference>
<name>A0A8I6XZC7_HORVV</name>
<evidence type="ECO:0000313" key="3">
    <source>
        <dbReference type="EnsemblPlants" id="HORVU.MOREX.r3.6HG0631070.1.CDS1"/>
    </source>
</evidence>
<reference evidence="3" key="3">
    <citation type="submission" date="2022-01" db="UniProtKB">
        <authorList>
            <consortium name="EnsemblPlants"/>
        </authorList>
    </citation>
    <scope>IDENTIFICATION</scope>
    <source>
        <strain evidence="3">subsp. vulgare</strain>
    </source>
</reference>
<feature type="compositionally biased region" description="Acidic residues" evidence="1">
    <location>
        <begin position="408"/>
        <end position="440"/>
    </location>
</feature>
<dbReference type="SMART" id="SM00256">
    <property type="entry name" value="FBOX"/>
    <property type="match status" value="1"/>
</dbReference>
<evidence type="ECO:0000313" key="4">
    <source>
        <dbReference type="Proteomes" id="UP000011116"/>
    </source>
</evidence>
<feature type="domain" description="F-box" evidence="2">
    <location>
        <begin position="11"/>
        <end position="51"/>
    </location>
</feature>
<dbReference type="EnsemblPlants" id="HORVU.MOREX.r3.6HG0631070.1">
    <property type="protein sequence ID" value="HORVU.MOREX.r3.6HG0631070.1.CDS1"/>
    <property type="gene ID" value="HORVU.MOREX.r3.6HG0631070"/>
</dbReference>
<dbReference type="AlphaFoldDB" id="A0A8I6XZC7"/>